<evidence type="ECO:0000256" key="1">
    <source>
        <dbReference type="SAM" id="MobiDB-lite"/>
    </source>
</evidence>
<dbReference type="OrthoDB" id="78050at2157"/>
<name>A0A2V2NA51_9EURY</name>
<dbReference type="Pfam" id="PF09845">
    <property type="entry name" value="OapC"/>
    <property type="match status" value="1"/>
</dbReference>
<accession>A0A2V2NA51</accession>
<comment type="caution">
    <text evidence="2">The sequence shown here is derived from an EMBL/GenBank/DDBJ whole genome shotgun (WGS) entry which is preliminary data.</text>
</comment>
<keyword evidence="3" id="KW-1185">Reference proteome</keyword>
<reference evidence="2 3" key="1">
    <citation type="submission" date="2018-05" db="EMBL/GenBank/DDBJ databases">
        <title>Draft genome of Methanospirillum stamsii Pt1.</title>
        <authorList>
            <person name="Dueholm M.S."/>
            <person name="Nielsen P.H."/>
            <person name="Bakmann L.F."/>
            <person name="Otzen D.E."/>
        </authorList>
    </citation>
    <scope>NUCLEOTIDE SEQUENCE [LARGE SCALE GENOMIC DNA]</scope>
    <source>
        <strain evidence="2 3">Pt1</strain>
    </source>
</reference>
<dbReference type="Proteomes" id="UP000245934">
    <property type="component" value="Unassembled WGS sequence"/>
</dbReference>
<dbReference type="InterPro" id="IPR018645">
    <property type="entry name" value="OapC-like"/>
</dbReference>
<gene>
    <name evidence="2" type="ORF">DLD82_03280</name>
</gene>
<feature type="compositionally biased region" description="Basic and acidic residues" evidence="1">
    <location>
        <begin position="36"/>
        <end position="75"/>
    </location>
</feature>
<evidence type="ECO:0000313" key="3">
    <source>
        <dbReference type="Proteomes" id="UP000245934"/>
    </source>
</evidence>
<dbReference type="GeneID" id="97609382"/>
<dbReference type="RefSeq" id="WP_109939685.1">
    <property type="nucleotide sequence ID" value="NZ_CP176366.1"/>
</dbReference>
<proteinExistence type="predicted"/>
<sequence>MPHRCTGCNTLFPDARYLKDGCPVCGCGKFIYEKGKGRKETRAEPDSKPLEPETPRKISDDKNTDVKKEISKDTQESDSLESIRILEPGRYDLNLSRLIESDDRVVRLGSEDSYRLDLHSMIRQKRKK</sequence>
<protein>
    <recommendedName>
        <fullName evidence="4">Zn-ribbon containing protein</fullName>
    </recommendedName>
</protein>
<dbReference type="AlphaFoldDB" id="A0A2V2NA51"/>
<evidence type="ECO:0000313" key="2">
    <source>
        <dbReference type="EMBL" id="PWR75620.1"/>
    </source>
</evidence>
<organism evidence="2 3">
    <name type="scientific">Methanospirillum stamsii</name>
    <dbReference type="NCBI Taxonomy" id="1277351"/>
    <lineage>
        <taxon>Archaea</taxon>
        <taxon>Methanobacteriati</taxon>
        <taxon>Methanobacteriota</taxon>
        <taxon>Stenosarchaea group</taxon>
        <taxon>Methanomicrobia</taxon>
        <taxon>Methanomicrobiales</taxon>
        <taxon>Methanospirillaceae</taxon>
        <taxon>Methanospirillum</taxon>
    </lineage>
</organism>
<evidence type="ECO:0008006" key="4">
    <source>
        <dbReference type="Google" id="ProtNLM"/>
    </source>
</evidence>
<dbReference type="EMBL" id="QGMZ01000008">
    <property type="protein sequence ID" value="PWR75620.1"/>
    <property type="molecule type" value="Genomic_DNA"/>
</dbReference>
<feature type="region of interest" description="Disordered" evidence="1">
    <location>
        <begin position="36"/>
        <end position="81"/>
    </location>
</feature>